<proteinExistence type="predicted"/>
<feature type="domain" description="Replication protein A 70 kDa DNA-binding subunit B/D first OB fold" evidence="1">
    <location>
        <begin position="24"/>
        <end position="113"/>
    </location>
</feature>
<accession>A0A565BA43</accession>
<dbReference type="InterPro" id="IPR003871">
    <property type="entry name" value="RFA1B/D_OB_1st"/>
</dbReference>
<dbReference type="InterPro" id="IPR012340">
    <property type="entry name" value="NA-bd_OB-fold"/>
</dbReference>
<evidence type="ECO:0000259" key="1">
    <source>
        <dbReference type="Pfam" id="PF02721"/>
    </source>
</evidence>
<evidence type="ECO:0000313" key="2">
    <source>
        <dbReference type="EMBL" id="VVA98507.1"/>
    </source>
</evidence>
<dbReference type="SUPFAM" id="SSF50249">
    <property type="entry name" value="Nucleic acid-binding proteins"/>
    <property type="match status" value="2"/>
</dbReference>
<protein>
    <recommendedName>
        <fullName evidence="1">Replication protein A 70 kDa DNA-binding subunit B/D first OB fold domain-containing protein</fullName>
    </recommendedName>
</protein>
<dbReference type="Pfam" id="PF02721">
    <property type="entry name" value="DUF223"/>
    <property type="match status" value="1"/>
</dbReference>
<dbReference type="EMBL" id="CABITT030000003">
    <property type="protein sequence ID" value="VVA98507.1"/>
    <property type="molecule type" value="Genomic_DNA"/>
</dbReference>
<sequence>MSYLRRKFAVPVLVGEIDLSTDRYILSLRIIKLWKTWKNKKVVSIDMVCHDREGTRIHATIDEELVVKFQTRMIEGRVYTISNFTFGSYTSDYRTTPLEFKIVFYRTTVVQPCSDFPTEVSNKYLKDFAEIFDGKFANDVLIDVIGQVVNITPLQVLQARGKDTQKIDIILHVSKRDSSSDPSVVVCVVRFACVREWKGVYSISNSFSATQVVFNPQTEQANTFRSSLPDDNIKVTRNLSSRLSNAPLVDVRAEFLVNNRRMTICDIVQNGSVGVFVTLAKVVAVDRISRWYYVACNACNKKVHP</sequence>
<dbReference type="OrthoDB" id="1055239at2759"/>
<reference evidence="2" key="1">
    <citation type="submission" date="2019-07" db="EMBL/GenBank/DDBJ databases">
        <authorList>
            <person name="Dittberner H."/>
        </authorList>
    </citation>
    <scope>NUCLEOTIDE SEQUENCE [LARGE SCALE GENOMIC DNA]</scope>
</reference>
<dbReference type="Proteomes" id="UP000489600">
    <property type="component" value="Unassembled WGS sequence"/>
</dbReference>
<gene>
    <name evidence="2" type="ORF">ANE_LOCUS8952</name>
</gene>
<dbReference type="Gene3D" id="2.40.50.140">
    <property type="entry name" value="Nucleic acid-binding proteins"/>
    <property type="match status" value="3"/>
</dbReference>
<dbReference type="AlphaFoldDB" id="A0A565BA43"/>
<name>A0A565BA43_9BRAS</name>
<dbReference type="CDD" id="cd04481">
    <property type="entry name" value="RPA1_DBD_B_like"/>
    <property type="match status" value="1"/>
</dbReference>
<dbReference type="PANTHER" id="PTHR47165:SF4">
    <property type="entry name" value="OS03G0429900 PROTEIN"/>
    <property type="match status" value="1"/>
</dbReference>
<dbReference type="CDD" id="cd04480">
    <property type="entry name" value="RPA1_DBD_A_like"/>
    <property type="match status" value="1"/>
</dbReference>
<keyword evidence="3" id="KW-1185">Reference proteome</keyword>
<organism evidence="2 3">
    <name type="scientific">Arabis nemorensis</name>
    <dbReference type="NCBI Taxonomy" id="586526"/>
    <lineage>
        <taxon>Eukaryota</taxon>
        <taxon>Viridiplantae</taxon>
        <taxon>Streptophyta</taxon>
        <taxon>Embryophyta</taxon>
        <taxon>Tracheophyta</taxon>
        <taxon>Spermatophyta</taxon>
        <taxon>Magnoliopsida</taxon>
        <taxon>eudicotyledons</taxon>
        <taxon>Gunneridae</taxon>
        <taxon>Pentapetalae</taxon>
        <taxon>rosids</taxon>
        <taxon>malvids</taxon>
        <taxon>Brassicales</taxon>
        <taxon>Brassicaceae</taxon>
        <taxon>Arabideae</taxon>
        <taxon>Arabis</taxon>
    </lineage>
</organism>
<dbReference type="PANTHER" id="PTHR47165">
    <property type="entry name" value="OS03G0429900 PROTEIN"/>
    <property type="match status" value="1"/>
</dbReference>
<evidence type="ECO:0000313" key="3">
    <source>
        <dbReference type="Proteomes" id="UP000489600"/>
    </source>
</evidence>
<comment type="caution">
    <text evidence="2">The sequence shown here is derived from an EMBL/GenBank/DDBJ whole genome shotgun (WGS) entry which is preliminary data.</text>
</comment>